<dbReference type="InterPro" id="IPR051158">
    <property type="entry name" value="Metallophosphoesterase_sf"/>
</dbReference>
<dbReference type="Gene3D" id="3.60.21.10">
    <property type="match status" value="1"/>
</dbReference>
<dbReference type="InterPro" id="IPR004843">
    <property type="entry name" value="Calcineurin-like_PHP"/>
</dbReference>
<dbReference type="PANTHER" id="PTHR31302:SF0">
    <property type="entry name" value="TRANSMEMBRANE PROTEIN WITH METALLOPHOSPHOESTERASE DOMAIN"/>
    <property type="match status" value="1"/>
</dbReference>
<accession>A0A1F7RB23</accession>
<feature type="domain" description="Calcineurin-like phosphoesterase" evidence="2">
    <location>
        <begin position="177"/>
        <end position="339"/>
    </location>
</feature>
<keyword evidence="1" id="KW-0812">Transmembrane</keyword>
<evidence type="ECO:0000313" key="3">
    <source>
        <dbReference type="EMBL" id="OGL38753.1"/>
    </source>
</evidence>
<feature type="non-terminal residue" evidence="3">
    <location>
        <position position="1"/>
    </location>
</feature>
<dbReference type="Proteomes" id="UP000178526">
    <property type="component" value="Unassembled WGS sequence"/>
</dbReference>
<dbReference type="Pfam" id="PF00149">
    <property type="entry name" value="Metallophos"/>
    <property type="match status" value="1"/>
</dbReference>
<comment type="caution">
    <text evidence="3">The sequence shown here is derived from an EMBL/GenBank/DDBJ whole genome shotgun (WGS) entry which is preliminary data.</text>
</comment>
<protein>
    <recommendedName>
        <fullName evidence="2">Calcineurin-like phosphoesterase domain-containing protein</fullName>
    </recommendedName>
</protein>
<name>A0A1F7RB23_9BACT</name>
<dbReference type="PANTHER" id="PTHR31302">
    <property type="entry name" value="TRANSMEMBRANE PROTEIN WITH METALLOPHOSPHOESTERASE DOMAIN-RELATED"/>
    <property type="match status" value="1"/>
</dbReference>
<keyword evidence="1" id="KW-0472">Membrane</keyword>
<organism evidence="3 4">
    <name type="scientific">Candidatus Schekmanbacteria bacterium GWA2_38_11</name>
    <dbReference type="NCBI Taxonomy" id="1817876"/>
    <lineage>
        <taxon>Bacteria</taxon>
        <taxon>Candidatus Schekmaniibacteriota</taxon>
    </lineage>
</organism>
<dbReference type="GO" id="GO:0016787">
    <property type="term" value="F:hydrolase activity"/>
    <property type="evidence" value="ECO:0007669"/>
    <property type="project" value="InterPro"/>
</dbReference>
<feature type="transmembrane region" description="Helical" evidence="1">
    <location>
        <begin position="37"/>
        <end position="59"/>
    </location>
</feature>
<feature type="transmembrane region" description="Helical" evidence="1">
    <location>
        <begin position="79"/>
        <end position="103"/>
    </location>
</feature>
<evidence type="ECO:0000256" key="1">
    <source>
        <dbReference type="SAM" id="Phobius"/>
    </source>
</evidence>
<dbReference type="EMBL" id="MGDB01000138">
    <property type="protein sequence ID" value="OGL38753.1"/>
    <property type="molecule type" value="Genomic_DNA"/>
</dbReference>
<dbReference type="AlphaFoldDB" id="A0A1F7RB23"/>
<gene>
    <name evidence="3" type="ORF">A2042_09750</name>
</gene>
<evidence type="ECO:0000259" key="2">
    <source>
        <dbReference type="Pfam" id="PF00149"/>
    </source>
</evidence>
<reference evidence="3 4" key="1">
    <citation type="journal article" date="2016" name="Nat. Commun.">
        <title>Thousands of microbial genomes shed light on interconnected biogeochemical processes in an aquifer system.</title>
        <authorList>
            <person name="Anantharaman K."/>
            <person name="Brown C.T."/>
            <person name="Hug L.A."/>
            <person name="Sharon I."/>
            <person name="Castelle C.J."/>
            <person name="Probst A.J."/>
            <person name="Thomas B.C."/>
            <person name="Singh A."/>
            <person name="Wilkins M.J."/>
            <person name="Karaoz U."/>
            <person name="Brodie E.L."/>
            <person name="Williams K.H."/>
            <person name="Hubbard S.S."/>
            <person name="Banfield J.F."/>
        </authorList>
    </citation>
    <scope>NUCLEOTIDE SEQUENCE [LARGE SCALE GENOMIC DNA]</scope>
</reference>
<sequence length="399" mass="44909">ITFLISLFAIIVCTQWYLGKKALRWADKLNITFGKKWLLKGLVVFALIYLNLPLFYSFAVGVPHKPLNSYVMHTVVYPYAIWGSSFLLIFILLMISDIFSFLYKKIISLTRKAPDSRKYPEKYCSSARRNFLKTAGKGIIATPLLCSSYGIIFGRENYITRNVTINMSGLPEALKKIRIAHISDIHAGLFMGKKEIGEWVRIIKEIKPDILFITGDFIASSSNSIAACKEGIQHLSSLMPVYGCLGNHDYWGHADILTQDLQRSGIKLFRNDGERYVFSGSEINICGVEDMMYSHPDLNAALKKINPANLTILLSHNPNYFDYVKKRGVNLTLSGHTHGGQVDINFAGFYITPARLITRYVKGLFSENDCKLYVNSGLGTIGFPLRLNVPPEITVIRLA</sequence>
<dbReference type="CDD" id="cd07385">
    <property type="entry name" value="MPP_YkuE_C"/>
    <property type="match status" value="1"/>
</dbReference>
<evidence type="ECO:0000313" key="4">
    <source>
        <dbReference type="Proteomes" id="UP000178526"/>
    </source>
</evidence>
<keyword evidence="1" id="KW-1133">Transmembrane helix</keyword>
<dbReference type="SUPFAM" id="SSF56300">
    <property type="entry name" value="Metallo-dependent phosphatases"/>
    <property type="match status" value="1"/>
</dbReference>
<proteinExistence type="predicted"/>
<dbReference type="InterPro" id="IPR029052">
    <property type="entry name" value="Metallo-depent_PP-like"/>
</dbReference>